<accession>A0A5M6C4C9</accession>
<name>A0A5M6C4C9_9TREE</name>
<organism evidence="1 2">
    <name type="scientific">Kwoniella shandongensis</name>
    <dbReference type="NCBI Taxonomy" id="1734106"/>
    <lineage>
        <taxon>Eukaryota</taxon>
        <taxon>Fungi</taxon>
        <taxon>Dikarya</taxon>
        <taxon>Basidiomycota</taxon>
        <taxon>Agaricomycotina</taxon>
        <taxon>Tremellomycetes</taxon>
        <taxon>Tremellales</taxon>
        <taxon>Cryptococcaceae</taxon>
        <taxon>Kwoniella</taxon>
    </lineage>
</organism>
<evidence type="ECO:0000313" key="1">
    <source>
        <dbReference type="EMBL" id="WWD17706.1"/>
    </source>
</evidence>
<evidence type="ECO:0000313" key="2">
    <source>
        <dbReference type="Proteomes" id="UP000322225"/>
    </source>
</evidence>
<dbReference type="GeneID" id="43588992"/>
<reference evidence="1" key="1">
    <citation type="submission" date="2017-08" db="EMBL/GenBank/DDBJ databases">
        <authorList>
            <person name="Cuomo C."/>
            <person name="Billmyre B."/>
            <person name="Heitman J."/>
        </authorList>
    </citation>
    <scope>NUCLEOTIDE SEQUENCE</scope>
    <source>
        <strain evidence="1">CBS 12478</strain>
    </source>
</reference>
<reference evidence="1" key="2">
    <citation type="submission" date="2024-01" db="EMBL/GenBank/DDBJ databases">
        <title>Comparative genomics of Cryptococcus and Kwoniella reveals pathogenesis evolution and contrasting modes of karyotype evolution via chromosome fusion or intercentromeric recombination.</title>
        <authorList>
            <person name="Coelho M.A."/>
            <person name="David-Palma M."/>
            <person name="Shea T."/>
            <person name="Bowers K."/>
            <person name="McGinley-Smith S."/>
            <person name="Mohammad A.W."/>
            <person name="Gnirke A."/>
            <person name="Yurkov A.M."/>
            <person name="Nowrousian M."/>
            <person name="Sun S."/>
            <person name="Cuomo C.A."/>
            <person name="Heitman J."/>
        </authorList>
    </citation>
    <scope>NUCLEOTIDE SEQUENCE</scope>
    <source>
        <strain evidence="1">CBS 12478</strain>
    </source>
</reference>
<dbReference type="AlphaFoldDB" id="A0A5M6C4C9"/>
<sequence>MYPSTTILRQTQSALRTSALRRPITAARPASVSSLGLGIAGKRWNTQEQRGGKSKLIFRFGLRDIPVELYPMAFVVAAACVGAGIAVGRQSLFHSPTVYRGDLRTGPTKKQE</sequence>
<dbReference type="Proteomes" id="UP000322225">
    <property type="component" value="Chromosome 4"/>
</dbReference>
<proteinExistence type="predicted"/>
<protein>
    <submittedName>
        <fullName evidence="1">Uncharacterized protein</fullName>
    </submittedName>
</protein>
<dbReference type="RefSeq" id="XP_031860967.1">
    <property type="nucleotide sequence ID" value="XM_032004852.1"/>
</dbReference>
<dbReference type="KEGG" id="ksn:43588992"/>
<dbReference type="OrthoDB" id="2572300at2759"/>
<dbReference type="EMBL" id="CP144054">
    <property type="protein sequence ID" value="WWD17706.1"/>
    <property type="molecule type" value="Genomic_DNA"/>
</dbReference>
<gene>
    <name evidence="1" type="ORF">CI109_102147</name>
</gene>
<keyword evidence="2" id="KW-1185">Reference proteome</keyword>